<keyword evidence="1" id="KW-0472">Membrane</keyword>
<dbReference type="EMBL" id="JAAGPU010000002">
    <property type="protein sequence ID" value="NEU03739.1"/>
    <property type="molecule type" value="Genomic_DNA"/>
</dbReference>
<dbReference type="GO" id="GO:0005975">
    <property type="term" value="P:carbohydrate metabolic process"/>
    <property type="evidence" value="ECO:0007669"/>
    <property type="project" value="InterPro"/>
</dbReference>
<proteinExistence type="predicted"/>
<dbReference type="InterPro" id="IPR018763">
    <property type="entry name" value="DUF2334"/>
</dbReference>
<organism evidence="3 4">
    <name type="scientific">Clostridium senegalense</name>
    <dbReference type="NCBI Taxonomy" id="1465809"/>
    <lineage>
        <taxon>Bacteria</taxon>
        <taxon>Bacillati</taxon>
        <taxon>Bacillota</taxon>
        <taxon>Clostridia</taxon>
        <taxon>Eubacteriales</taxon>
        <taxon>Clostridiaceae</taxon>
        <taxon>Clostridium</taxon>
    </lineage>
</organism>
<dbReference type="Pfam" id="PF10096">
    <property type="entry name" value="DUF2334"/>
    <property type="match status" value="1"/>
</dbReference>
<dbReference type="InterPro" id="IPR011330">
    <property type="entry name" value="Glyco_hydro/deAcase_b/a-brl"/>
</dbReference>
<feature type="signal peptide" evidence="2">
    <location>
        <begin position="1"/>
        <end position="20"/>
    </location>
</feature>
<feature type="chain" id="PRO_5039214057" evidence="2">
    <location>
        <begin position="21"/>
        <end position="546"/>
    </location>
</feature>
<keyword evidence="1" id="KW-1133">Transmembrane helix</keyword>
<feature type="transmembrane region" description="Helical" evidence="1">
    <location>
        <begin position="517"/>
        <end position="536"/>
    </location>
</feature>
<evidence type="ECO:0000256" key="2">
    <source>
        <dbReference type="SAM" id="SignalP"/>
    </source>
</evidence>
<comment type="caution">
    <text evidence="3">The sequence shown here is derived from an EMBL/GenBank/DDBJ whole genome shotgun (WGS) entry which is preliminary data.</text>
</comment>
<evidence type="ECO:0000313" key="4">
    <source>
        <dbReference type="Proteomes" id="UP000481872"/>
    </source>
</evidence>
<sequence length="546" mass="64520">MFKKYILILLAFFITTCSLGIDTKAKEDYLNVLIVYDTKVEFSYNRNILNSISELMGAFNTKVETVDIKEYKKNYLENYDYVFSVIIDKDVNNEEFIYDIKKFDKTICWIGNGIEKLVENNENYSIRFTPKTVDLKEIYYFANGEKYKTLKKFTIDKYGEINIIDNINEEIIIHSYFSDGKQQYPYVVNEKNLWYISLIPSENILFFIFSDMLNEIFNVENINEQKIFIRIEDVHPFRDIYELRKIADYLYDENVPFIVALIPAYIDTKTGYENYITDKPEFINTIKYLQDKGGTIILHGYNHGNFKDKEGGEDYEFWNGVKDSPVTWDVEEYVAKNLSKAVIDCVKNGIYPLGFEAPHYGIDSRGYSSIKKHFSTYVGAYQSSDKQFTTTSYPYILRNTKNFNCLIPENLGYIDNEDILWKDKLEENYDILNLVRGHTGGMFFHPYLDIEYLKESVEFLKSKNVSFLDLKKYDNWIEFNDITIKSKDGNISVENRLKEGRLDEEHNNKYVEKINKILAIIVGIFCIIFFIIYLYFKNINKKKFLR</sequence>
<dbReference type="CDD" id="cd10923">
    <property type="entry name" value="CE4_COG5298"/>
    <property type="match status" value="1"/>
</dbReference>
<keyword evidence="4" id="KW-1185">Reference proteome</keyword>
<reference evidence="3 4" key="1">
    <citation type="submission" date="2020-02" db="EMBL/GenBank/DDBJ databases">
        <title>Genome assembly of a novel Clostridium senegalense strain.</title>
        <authorList>
            <person name="Gupta T.B."/>
            <person name="Jauregui R."/>
            <person name="Maclean P."/>
            <person name="Nawarathana A."/>
            <person name="Brightwell G."/>
        </authorList>
    </citation>
    <scope>NUCLEOTIDE SEQUENCE [LARGE SCALE GENOMIC DNA]</scope>
    <source>
        <strain evidence="3 4">AGRFS4</strain>
    </source>
</reference>
<keyword evidence="1" id="KW-0812">Transmembrane</keyword>
<gene>
    <name evidence="3" type="ORF">G3M99_02480</name>
</gene>
<accession>A0A6M0GZI2</accession>
<keyword evidence="2" id="KW-0732">Signal</keyword>
<dbReference type="SUPFAM" id="SSF88713">
    <property type="entry name" value="Glycoside hydrolase/deacetylase"/>
    <property type="match status" value="1"/>
</dbReference>
<dbReference type="Proteomes" id="UP000481872">
    <property type="component" value="Unassembled WGS sequence"/>
</dbReference>
<dbReference type="AlphaFoldDB" id="A0A6M0GZI2"/>
<protein>
    <submittedName>
        <fullName evidence="3">DUF2334 domain-containing protein</fullName>
    </submittedName>
</protein>
<evidence type="ECO:0000256" key="1">
    <source>
        <dbReference type="SAM" id="Phobius"/>
    </source>
</evidence>
<evidence type="ECO:0000313" key="3">
    <source>
        <dbReference type="EMBL" id="NEU03739.1"/>
    </source>
</evidence>
<name>A0A6M0GZI2_9CLOT</name>